<evidence type="ECO:0000256" key="2">
    <source>
        <dbReference type="ARBA" id="ARBA00022448"/>
    </source>
</evidence>
<evidence type="ECO:0000313" key="8">
    <source>
        <dbReference type="EMBL" id="TGN24453.1"/>
    </source>
</evidence>
<dbReference type="InterPro" id="IPR011701">
    <property type="entry name" value="MFS"/>
</dbReference>
<keyword evidence="4 6" id="KW-1133">Transmembrane helix</keyword>
<proteinExistence type="predicted"/>
<dbReference type="Pfam" id="PF07690">
    <property type="entry name" value="MFS_1"/>
    <property type="match status" value="1"/>
</dbReference>
<feature type="domain" description="Major facilitator superfamily (MFS) profile" evidence="7">
    <location>
        <begin position="8"/>
        <end position="428"/>
    </location>
</feature>
<dbReference type="SUPFAM" id="SSF103473">
    <property type="entry name" value="MFS general substrate transporter"/>
    <property type="match status" value="1"/>
</dbReference>
<feature type="transmembrane region" description="Helical" evidence="6">
    <location>
        <begin position="47"/>
        <end position="66"/>
    </location>
</feature>
<gene>
    <name evidence="8" type="ORF">E2558_10320</name>
</gene>
<feature type="transmembrane region" description="Helical" evidence="6">
    <location>
        <begin position="167"/>
        <end position="191"/>
    </location>
</feature>
<dbReference type="Proteomes" id="UP000297459">
    <property type="component" value="Unassembled WGS sequence"/>
</dbReference>
<dbReference type="PANTHER" id="PTHR11662:SF399">
    <property type="entry name" value="FI19708P1-RELATED"/>
    <property type="match status" value="1"/>
</dbReference>
<dbReference type="PANTHER" id="PTHR11662">
    <property type="entry name" value="SOLUTE CARRIER FAMILY 17"/>
    <property type="match status" value="1"/>
</dbReference>
<feature type="transmembrane region" description="Helical" evidence="6">
    <location>
        <begin position="404"/>
        <end position="423"/>
    </location>
</feature>
<comment type="subcellular location">
    <subcellularLocation>
        <location evidence="1">Cell membrane</location>
        <topology evidence="1">Multi-pass membrane protein</topology>
    </subcellularLocation>
</comment>
<dbReference type="PROSITE" id="PS50850">
    <property type="entry name" value="MFS"/>
    <property type="match status" value="1"/>
</dbReference>
<feature type="transmembrane region" description="Helical" evidence="6">
    <location>
        <begin position="73"/>
        <end position="92"/>
    </location>
</feature>
<evidence type="ECO:0000256" key="6">
    <source>
        <dbReference type="SAM" id="Phobius"/>
    </source>
</evidence>
<evidence type="ECO:0000256" key="1">
    <source>
        <dbReference type="ARBA" id="ARBA00004651"/>
    </source>
</evidence>
<keyword evidence="2" id="KW-0813">Transport</keyword>
<dbReference type="InterPro" id="IPR020846">
    <property type="entry name" value="MFS_dom"/>
</dbReference>
<evidence type="ECO:0000259" key="7">
    <source>
        <dbReference type="PROSITE" id="PS50850"/>
    </source>
</evidence>
<protein>
    <submittedName>
        <fullName evidence="8">MFS transporter</fullName>
    </submittedName>
</protein>
<comment type="caution">
    <text evidence="8">The sequence shown here is derived from an EMBL/GenBank/DDBJ whole genome shotgun (WGS) entry which is preliminary data.</text>
</comment>
<dbReference type="CDD" id="cd17319">
    <property type="entry name" value="MFS_ExuT_GudP_like"/>
    <property type="match status" value="1"/>
</dbReference>
<dbReference type="GO" id="GO:0022857">
    <property type="term" value="F:transmembrane transporter activity"/>
    <property type="evidence" value="ECO:0007669"/>
    <property type="project" value="InterPro"/>
</dbReference>
<dbReference type="AlphaFoldDB" id="A0A4Z1AWT5"/>
<evidence type="ECO:0000256" key="3">
    <source>
        <dbReference type="ARBA" id="ARBA00022692"/>
    </source>
</evidence>
<dbReference type="InterPro" id="IPR050382">
    <property type="entry name" value="MFS_Na/Anion_cotransporter"/>
</dbReference>
<dbReference type="InterPro" id="IPR036259">
    <property type="entry name" value="MFS_trans_sf"/>
</dbReference>
<feature type="transmembrane region" description="Helical" evidence="6">
    <location>
        <begin position="98"/>
        <end position="118"/>
    </location>
</feature>
<feature type="transmembrane region" description="Helical" evidence="6">
    <location>
        <begin position="139"/>
        <end position="161"/>
    </location>
</feature>
<accession>A0A4Z1AWT5</accession>
<feature type="transmembrane region" description="Helical" evidence="6">
    <location>
        <begin position="283"/>
        <end position="303"/>
    </location>
</feature>
<name>A0A4Z1AWT5_9STAP</name>
<keyword evidence="9" id="KW-1185">Reference proteome</keyword>
<evidence type="ECO:0000313" key="9">
    <source>
        <dbReference type="Proteomes" id="UP000297459"/>
    </source>
</evidence>
<feature type="transmembrane region" description="Helical" evidence="6">
    <location>
        <begin position="7"/>
        <end position="27"/>
    </location>
</feature>
<dbReference type="GO" id="GO:0005886">
    <property type="term" value="C:plasma membrane"/>
    <property type="evidence" value="ECO:0007669"/>
    <property type="project" value="UniProtKB-SubCell"/>
</dbReference>
<keyword evidence="3 6" id="KW-0812">Transmembrane</keyword>
<sequence>MKKYRYFIIAMIIVMTMINYIDRGAISYAQKDIINEYGFDTIAWGKILGYFGYGYMFGSLIGGLTADKRGPKFVWIIAGTAWSITEIAMAYAGELGMALFGGSAIIGFGLLRVLFGVAEGPVFSIISKTNANWAAPKERGLLSALGLIGVPLGALITAPIVSGFLTIASWRLLFIILGALGLVWVVIWAFVFTDYPEDNKRVSQEELEEIRATDSSLNVEKTVNTENNKNEKWYHFFKSPTLVGNMFGYFGFQYVNFLILTWTPKYLQDEYHFEIHSLWYLGMVPWIGACFTIYFGGHISDWLRKKTGSLRIARSYFAIVGMICAAICFLIIPFTHSIVAIMILMMIGNAFIFLPNGVYWSVIIDTAPSKTGTYGGITHFFVNTATVIAPTLTGYLVASYGYSSMFISAVVASLISIVAMCFVKPGEKRMAKHH</sequence>
<feature type="transmembrane region" description="Helical" evidence="6">
    <location>
        <begin position="315"/>
        <end position="332"/>
    </location>
</feature>
<dbReference type="Gene3D" id="1.20.1250.20">
    <property type="entry name" value="MFS general substrate transporter like domains"/>
    <property type="match status" value="2"/>
</dbReference>
<organism evidence="8 9">
    <name type="scientific">Staphylococcus pragensis</name>
    <dbReference type="NCBI Taxonomy" id="1611836"/>
    <lineage>
        <taxon>Bacteria</taxon>
        <taxon>Bacillati</taxon>
        <taxon>Bacillota</taxon>
        <taxon>Bacilli</taxon>
        <taxon>Bacillales</taxon>
        <taxon>Staphylococcaceae</taxon>
        <taxon>Staphylococcus</taxon>
    </lineage>
</organism>
<evidence type="ECO:0000256" key="5">
    <source>
        <dbReference type="ARBA" id="ARBA00023136"/>
    </source>
</evidence>
<reference evidence="8 9" key="1">
    <citation type="submission" date="2019-04" db="EMBL/GenBank/DDBJ databases">
        <title>Genomic characterization of Staphylococcus petrasii strains.</title>
        <authorList>
            <person name="Vrbovska V."/>
            <person name="Kovarovic V."/>
            <person name="Maslanova I."/>
            <person name="Indrakova A."/>
            <person name="Petras P."/>
            <person name="Sedo O."/>
            <person name="Svec P."/>
            <person name="Fisarova L."/>
            <person name="Sedlacek I."/>
            <person name="Doskar J."/>
            <person name="Pantucek R."/>
        </authorList>
    </citation>
    <scope>NUCLEOTIDE SEQUENCE [LARGE SCALE GENOMIC DNA]</scope>
    <source>
        <strain evidence="8 9">CCM 8529</strain>
    </source>
</reference>
<feature type="transmembrane region" description="Helical" evidence="6">
    <location>
        <begin position="242"/>
        <end position="263"/>
    </location>
</feature>
<feature type="transmembrane region" description="Helical" evidence="6">
    <location>
        <begin position="338"/>
        <end position="362"/>
    </location>
</feature>
<evidence type="ECO:0000256" key="4">
    <source>
        <dbReference type="ARBA" id="ARBA00022989"/>
    </source>
</evidence>
<dbReference type="EMBL" id="SRPJ01000007">
    <property type="protein sequence ID" value="TGN24453.1"/>
    <property type="molecule type" value="Genomic_DNA"/>
</dbReference>
<keyword evidence="5 6" id="KW-0472">Membrane</keyword>
<dbReference type="RefSeq" id="WP_126564934.1">
    <property type="nucleotide sequence ID" value="NZ_BMCY01000013.1"/>
</dbReference>
<feature type="transmembrane region" description="Helical" evidence="6">
    <location>
        <begin position="374"/>
        <end position="398"/>
    </location>
</feature>